<evidence type="ECO:0000313" key="1">
    <source>
        <dbReference type="EMBL" id="ODQ69429.1"/>
    </source>
</evidence>
<protein>
    <submittedName>
        <fullName evidence="1">Uncharacterized protein</fullName>
    </submittedName>
</protein>
<dbReference type="OrthoDB" id="5400049at2759"/>
<dbReference type="EMBL" id="KV454303">
    <property type="protein sequence ID" value="ODQ69429.1"/>
    <property type="molecule type" value="Genomic_DNA"/>
</dbReference>
<accession>A0A1E3PVH0</accession>
<dbReference type="Proteomes" id="UP000094385">
    <property type="component" value="Unassembled WGS sequence"/>
</dbReference>
<gene>
    <name evidence="1" type="ORF">LIPSTDRAFT_75641</name>
</gene>
<name>A0A1E3PVH0_LIPST</name>
<dbReference type="STRING" id="675824.A0A1E3PVH0"/>
<sequence>MIGWERASAHSSRWGEGIALVTHDECWFNSNDDANYQWIEDGETVLKKKGQGQGLMVSDLFCACHGPIRFGDDETRKIMLPGKNREGRWRSENMIVSYREKQHPNCIGLFLLAQS</sequence>
<dbReference type="AlphaFoldDB" id="A0A1E3PVH0"/>
<keyword evidence="2" id="KW-1185">Reference proteome</keyword>
<organism evidence="1 2">
    <name type="scientific">Lipomyces starkeyi NRRL Y-11557</name>
    <dbReference type="NCBI Taxonomy" id="675824"/>
    <lineage>
        <taxon>Eukaryota</taxon>
        <taxon>Fungi</taxon>
        <taxon>Dikarya</taxon>
        <taxon>Ascomycota</taxon>
        <taxon>Saccharomycotina</taxon>
        <taxon>Lipomycetes</taxon>
        <taxon>Lipomycetales</taxon>
        <taxon>Lipomycetaceae</taxon>
        <taxon>Lipomyces</taxon>
    </lineage>
</organism>
<evidence type="ECO:0000313" key="2">
    <source>
        <dbReference type="Proteomes" id="UP000094385"/>
    </source>
</evidence>
<reference evidence="1 2" key="1">
    <citation type="journal article" date="2016" name="Proc. Natl. Acad. Sci. U.S.A.">
        <title>Comparative genomics of biotechnologically important yeasts.</title>
        <authorList>
            <person name="Riley R."/>
            <person name="Haridas S."/>
            <person name="Wolfe K.H."/>
            <person name="Lopes M.R."/>
            <person name="Hittinger C.T."/>
            <person name="Goeker M."/>
            <person name="Salamov A.A."/>
            <person name="Wisecaver J.H."/>
            <person name="Long T.M."/>
            <person name="Calvey C.H."/>
            <person name="Aerts A.L."/>
            <person name="Barry K.W."/>
            <person name="Choi C."/>
            <person name="Clum A."/>
            <person name="Coughlan A.Y."/>
            <person name="Deshpande S."/>
            <person name="Douglass A.P."/>
            <person name="Hanson S.J."/>
            <person name="Klenk H.-P."/>
            <person name="LaButti K.M."/>
            <person name="Lapidus A."/>
            <person name="Lindquist E.A."/>
            <person name="Lipzen A.M."/>
            <person name="Meier-Kolthoff J.P."/>
            <person name="Ohm R.A."/>
            <person name="Otillar R.P."/>
            <person name="Pangilinan J.L."/>
            <person name="Peng Y."/>
            <person name="Rokas A."/>
            <person name="Rosa C.A."/>
            <person name="Scheuner C."/>
            <person name="Sibirny A.A."/>
            <person name="Slot J.C."/>
            <person name="Stielow J.B."/>
            <person name="Sun H."/>
            <person name="Kurtzman C.P."/>
            <person name="Blackwell M."/>
            <person name="Grigoriev I.V."/>
            <person name="Jeffries T.W."/>
        </authorList>
    </citation>
    <scope>NUCLEOTIDE SEQUENCE [LARGE SCALE GENOMIC DNA]</scope>
    <source>
        <strain evidence="1 2">NRRL Y-11557</strain>
    </source>
</reference>
<proteinExistence type="predicted"/>